<dbReference type="GO" id="GO:0016706">
    <property type="term" value="F:2-oxoglutarate-dependent dioxygenase activity"/>
    <property type="evidence" value="ECO:0007669"/>
    <property type="project" value="UniProtKB-ARBA"/>
</dbReference>
<dbReference type="SUPFAM" id="SSF51197">
    <property type="entry name" value="Clavaminate synthase-like"/>
    <property type="match status" value="1"/>
</dbReference>
<proteinExistence type="inferred from homology"/>
<dbReference type="PANTHER" id="PTHR10696">
    <property type="entry name" value="GAMMA-BUTYROBETAINE HYDROXYLASE-RELATED"/>
    <property type="match status" value="1"/>
</dbReference>
<comment type="cofactor">
    <cofactor evidence="1">
        <name>Fe(2+)</name>
        <dbReference type="ChEBI" id="CHEBI:29033"/>
    </cofactor>
</comment>
<organism evidence="10 11">
    <name type="scientific">Falsihalocynthiibacter arcticus</name>
    <dbReference type="NCBI Taxonomy" id="1579316"/>
    <lineage>
        <taxon>Bacteria</taxon>
        <taxon>Pseudomonadati</taxon>
        <taxon>Pseudomonadota</taxon>
        <taxon>Alphaproteobacteria</taxon>
        <taxon>Rhodobacterales</taxon>
        <taxon>Roseobacteraceae</taxon>
        <taxon>Falsihalocynthiibacter</taxon>
    </lineage>
</organism>
<comment type="cofactor">
    <cofactor evidence="2">
        <name>L-ascorbate</name>
        <dbReference type="ChEBI" id="CHEBI:38290"/>
    </cofactor>
</comment>
<dbReference type="InterPro" id="IPR010376">
    <property type="entry name" value="GBBH-like_N"/>
</dbReference>
<dbReference type="RefSeq" id="WP_052275000.1">
    <property type="nucleotide sequence ID" value="NZ_CP014327.1"/>
</dbReference>
<evidence type="ECO:0000259" key="9">
    <source>
        <dbReference type="Pfam" id="PF06155"/>
    </source>
</evidence>
<feature type="domain" description="TauD/TfdA-like" evidence="8">
    <location>
        <begin position="124"/>
        <end position="353"/>
    </location>
</feature>
<keyword evidence="7" id="KW-0408">Iron</keyword>
<dbReference type="InterPro" id="IPR038492">
    <property type="entry name" value="GBBH-like_N_sf"/>
</dbReference>
<evidence type="ECO:0000256" key="6">
    <source>
        <dbReference type="ARBA" id="ARBA00023002"/>
    </source>
</evidence>
<evidence type="ECO:0000313" key="10">
    <source>
        <dbReference type="EMBL" id="AML52618.1"/>
    </source>
</evidence>
<accession>A0A126V2S1</accession>
<dbReference type="InterPro" id="IPR050411">
    <property type="entry name" value="AlphaKG_dependent_hydroxylases"/>
</dbReference>
<keyword evidence="6" id="KW-0560">Oxidoreductase</keyword>
<dbReference type="OrthoDB" id="979809at2"/>
<dbReference type="GO" id="GO:0046872">
    <property type="term" value="F:metal ion binding"/>
    <property type="evidence" value="ECO:0007669"/>
    <property type="project" value="UniProtKB-KW"/>
</dbReference>
<name>A0A126V2S1_9RHOB</name>
<evidence type="ECO:0000256" key="5">
    <source>
        <dbReference type="ARBA" id="ARBA00022964"/>
    </source>
</evidence>
<dbReference type="Proteomes" id="UP000070371">
    <property type="component" value="Chromosome"/>
</dbReference>
<dbReference type="GO" id="GO:0045329">
    <property type="term" value="P:carnitine biosynthetic process"/>
    <property type="evidence" value="ECO:0007669"/>
    <property type="project" value="TreeGrafter"/>
</dbReference>
<dbReference type="AlphaFoldDB" id="A0A126V2S1"/>
<dbReference type="KEGG" id="hat:RC74_16275"/>
<dbReference type="FunFam" id="3.60.130.10:FF:000001">
    <property type="entry name" value="Trimethyllysine dioxygenase, mitochondrial"/>
    <property type="match status" value="1"/>
</dbReference>
<evidence type="ECO:0000256" key="1">
    <source>
        <dbReference type="ARBA" id="ARBA00001954"/>
    </source>
</evidence>
<evidence type="ECO:0000256" key="4">
    <source>
        <dbReference type="ARBA" id="ARBA00022723"/>
    </source>
</evidence>
<reference evidence="10 11" key="1">
    <citation type="submission" date="2016-02" db="EMBL/GenBank/DDBJ databases">
        <title>Complete genome sequence of Halocynthiibacter arcticus PAMC 20958t from arctic marine sediment.</title>
        <authorList>
            <person name="Lee Y.M."/>
            <person name="Baek K."/>
            <person name="Lee H.K."/>
            <person name="Shin S.C."/>
        </authorList>
    </citation>
    <scope>NUCLEOTIDE SEQUENCE [LARGE SCALE GENOMIC DNA]</scope>
    <source>
        <strain evidence="10">PAMC 20958</strain>
    </source>
</reference>
<gene>
    <name evidence="10" type="ORF">RC74_16275</name>
</gene>
<feature type="domain" description="Gamma-butyrobetaine hydroxylase-like N-terminal" evidence="9">
    <location>
        <begin position="10"/>
        <end position="79"/>
    </location>
</feature>
<dbReference type="Pfam" id="PF02668">
    <property type="entry name" value="TauD"/>
    <property type="match status" value="1"/>
</dbReference>
<evidence type="ECO:0000256" key="7">
    <source>
        <dbReference type="ARBA" id="ARBA00023004"/>
    </source>
</evidence>
<comment type="similarity">
    <text evidence="3">Belongs to the gamma-BBH/TMLD family.</text>
</comment>
<dbReference type="Gene3D" id="3.30.2020.30">
    <property type="match status" value="1"/>
</dbReference>
<dbReference type="Pfam" id="PF06155">
    <property type="entry name" value="GBBH-like_N"/>
    <property type="match status" value="1"/>
</dbReference>
<dbReference type="PANTHER" id="PTHR10696:SF25">
    <property type="entry name" value="OXIDOREDUCTASE AIM17-RELATED"/>
    <property type="match status" value="1"/>
</dbReference>
<dbReference type="Gene3D" id="3.60.130.10">
    <property type="entry name" value="Clavaminate synthase-like"/>
    <property type="match status" value="1"/>
</dbReference>
<keyword evidence="5" id="KW-0223">Dioxygenase</keyword>
<dbReference type="STRING" id="1579316.RC74_16275"/>
<sequence length="376" mass="41707">MTVTDLLVRADTLVVTWPDTTSTSFPTIWLRDNCPSGLHPQTHERLLDLLALEASPVLLSAQLDGHTVALRYEDDHVSHLPVALLSAHRPGQPAADAGVIAPKLWRADITAAGIPRAPAAPILVDDQHLKSWMENLAAFGLTIVDHLEDRVSAGIDVAQRIGFLRETNFGTTFDVINKPDPNNLAYTSVALPLHTDLPNQEVPPGYQFLHCLANEATGGGSLFADGFTMAEDLREDDPEAFRLLCEVPIPFRFHDRDADIAVHEPVITLDRAGDVIEIRYNAHIAGVFDMPAEIMPAYYRAYRAYMAKTRDPKYRLTLKLKAGEMVVFDNRRVLHGREAFDPSSGFRQLRGCYVDRGEFTSRLRLLCRDIGAVDPA</sequence>
<evidence type="ECO:0000259" key="8">
    <source>
        <dbReference type="Pfam" id="PF02668"/>
    </source>
</evidence>
<keyword evidence="4" id="KW-0479">Metal-binding</keyword>
<protein>
    <submittedName>
        <fullName evidence="10">Gamma-butyrobetaine hydroxylase</fullName>
    </submittedName>
</protein>
<dbReference type="InterPro" id="IPR003819">
    <property type="entry name" value="TauD/TfdA-like"/>
</dbReference>
<dbReference type="EMBL" id="CP014327">
    <property type="protein sequence ID" value="AML52618.1"/>
    <property type="molecule type" value="Genomic_DNA"/>
</dbReference>
<evidence type="ECO:0000256" key="3">
    <source>
        <dbReference type="ARBA" id="ARBA00008654"/>
    </source>
</evidence>
<keyword evidence="11" id="KW-1185">Reference proteome</keyword>
<dbReference type="CDD" id="cd00250">
    <property type="entry name" value="CAS_like"/>
    <property type="match status" value="1"/>
</dbReference>
<evidence type="ECO:0000313" key="11">
    <source>
        <dbReference type="Proteomes" id="UP000070371"/>
    </source>
</evidence>
<evidence type="ECO:0000256" key="2">
    <source>
        <dbReference type="ARBA" id="ARBA00001961"/>
    </source>
</evidence>
<dbReference type="InterPro" id="IPR042098">
    <property type="entry name" value="TauD-like_sf"/>
</dbReference>